<name>A0A1D2QLL1_9GAMM</name>
<dbReference type="NCBIfam" id="NF038390">
    <property type="entry name" value="Nsidase_PpnN"/>
    <property type="match status" value="1"/>
</dbReference>
<dbReference type="Pfam" id="PF11892">
    <property type="entry name" value="PpnN_C"/>
    <property type="match status" value="1"/>
</dbReference>
<dbReference type="InterPro" id="IPR049788">
    <property type="entry name" value="PpnN"/>
</dbReference>
<evidence type="ECO:0000313" key="7">
    <source>
        <dbReference type="Proteomes" id="UP000242502"/>
    </source>
</evidence>
<reference evidence="6 7" key="1">
    <citation type="journal article" date="2016" name="Appl. Environ. Microbiol.">
        <title>Lack of Overt Genome Reduction in the Bryostatin-Producing Bryozoan Symbiont "Candidatus Endobugula sertula".</title>
        <authorList>
            <person name="Miller I.J."/>
            <person name="Vanee N."/>
            <person name="Fong S.S."/>
            <person name="Lim-Fong G.E."/>
            <person name="Kwan J.C."/>
        </authorList>
    </citation>
    <scope>NUCLEOTIDE SEQUENCE [LARGE SCALE GENOMIC DNA]</scope>
    <source>
        <strain evidence="6">AB1-4</strain>
    </source>
</reference>
<dbReference type="GO" id="GO:0008714">
    <property type="term" value="F:AMP nucleosidase activity"/>
    <property type="evidence" value="ECO:0007669"/>
    <property type="project" value="UniProtKB-EC"/>
</dbReference>
<gene>
    <name evidence="6" type="ORF">AB835_14110</name>
</gene>
<dbReference type="EMBL" id="MDLC01000079">
    <property type="protein sequence ID" value="ODS22453.1"/>
    <property type="molecule type" value="Genomic_DNA"/>
</dbReference>
<dbReference type="EC" id="3.2.2.4" evidence="2"/>
<comment type="catalytic activity">
    <reaction evidence="1">
        <text>AMP + H2O = D-ribose 5-phosphate + adenine</text>
        <dbReference type="Rhea" id="RHEA:20129"/>
        <dbReference type="ChEBI" id="CHEBI:15377"/>
        <dbReference type="ChEBI" id="CHEBI:16708"/>
        <dbReference type="ChEBI" id="CHEBI:78346"/>
        <dbReference type="ChEBI" id="CHEBI:456215"/>
        <dbReference type="EC" id="3.2.2.4"/>
    </reaction>
</comment>
<evidence type="ECO:0000259" key="5">
    <source>
        <dbReference type="Pfam" id="PF14793"/>
    </source>
</evidence>
<dbReference type="InterPro" id="IPR021826">
    <property type="entry name" value="PpnN_C"/>
</dbReference>
<feature type="domain" description="Pyrimidine/purine nucleotide 5'-monophosphate nucleosidase N-terminal" evidence="5">
    <location>
        <begin position="10"/>
        <end position="114"/>
    </location>
</feature>
<dbReference type="PANTHER" id="PTHR43393">
    <property type="entry name" value="CYTOKININ RIBOSIDE 5'-MONOPHOSPHATE PHOSPHORIBOHYDROLASE"/>
    <property type="match status" value="1"/>
</dbReference>
<dbReference type="Pfam" id="PF03641">
    <property type="entry name" value="Lysine_decarbox"/>
    <property type="match status" value="1"/>
</dbReference>
<organism evidence="6 7">
    <name type="scientific">Candidatus Endobugula sertula</name>
    <name type="common">Bugula neritina bacterial symbiont</name>
    <dbReference type="NCBI Taxonomy" id="62101"/>
    <lineage>
        <taxon>Bacteria</taxon>
        <taxon>Pseudomonadati</taxon>
        <taxon>Pseudomonadota</taxon>
        <taxon>Gammaproteobacteria</taxon>
        <taxon>Cellvibrionales</taxon>
        <taxon>Cellvibrionaceae</taxon>
        <taxon>Candidatus Endobugula</taxon>
    </lineage>
</organism>
<evidence type="ECO:0000256" key="3">
    <source>
        <dbReference type="ARBA" id="ARBA00031983"/>
    </source>
</evidence>
<dbReference type="InterPro" id="IPR037153">
    <property type="entry name" value="PpnN-like_sf"/>
</dbReference>
<sequence length="455" mass="51046">MSVKKVPYAYVRPTQSLNLLSHDEIEGVMNAGSHTNKLFRQCALAILNTDNNEDNALTVENNYKDFQIRIISESRGIKLEMVNAPASAFVDGKIIHGIREHLFSVLRDIVYTHHDMSSDSRFDFTTNSRITNSVFRILRNANIIKADIPPKLVICWGGHSIPQHEYDFTKHVGYELGLRGLDIGTGCGIGAMKGPMKGAVIGHGKQHIKEGRYIGITEPGIIASESPNPTVNELVILPDIEKRLEAFVRLAHSIIVFPGGVGTVEEVLYILGLLMHPANQSLHLPLIFAASEKSAEYFDSLDKFIRCTLGDEAAQYYEVIIDDPALVGKRTQEGIEGIHRHRRKYKELYAYNWSLTIPDELQQPFTPSHENMLQLALHRKQENYLLAAQLRCAFSGIVAGNVKTQGIKHIEQYGVYELKGDTKIIQALDTLLVSFVKQGRMKLHGEYQPCYKLIS</sequence>
<dbReference type="Pfam" id="PF14793">
    <property type="entry name" value="DUF4478"/>
    <property type="match status" value="1"/>
</dbReference>
<proteinExistence type="predicted"/>
<comment type="caution">
    <text evidence="6">The sequence shown here is derived from an EMBL/GenBank/DDBJ whole genome shotgun (WGS) entry which is preliminary data.</text>
</comment>
<dbReference type="InterPro" id="IPR052341">
    <property type="entry name" value="LOG_family_nucleotidases"/>
</dbReference>
<dbReference type="InterPro" id="IPR027820">
    <property type="entry name" value="PpnN_N"/>
</dbReference>
<evidence type="ECO:0000313" key="6">
    <source>
        <dbReference type="EMBL" id="ODS22453.1"/>
    </source>
</evidence>
<dbReference type="InterPro" id="IPR031100">
    <property type="entry name" value="LOG_fam"/>
</dbReference>
<dbReference type="AlphaFoldDB" id="A0A1D2QLL1"/>
<dbReference type="PANTHER" id="PTHR43393:SF1">
    <property type="entry name" value="PYRIMIDINE_PURINE NUCLEOTIDE 5'-MONOPHOSPHATE NUCLEOSIDASE"/>
    <property type="match status" value="1"/>
</dbReference>
<dbReference type="STRING" id="62101.AB835_14110"/>
<evidence type="ECO:0000259" key="4">
    <source>
        <dbReference type="Pfam" id="PF11892"/>
    </source>
</evidence>
<feature type="domain" description="Pyrimidine/purine nucleotide 5'-monophosphate nucleosidase C-terminal" evidence="4">
    <location>
        <begin position="336"/>
        <end position="453"/>
    </location>
</feature>
<protein>
    <recommendedName>
        <fullName evidence="3">AMP nucleosidase</fullName>
        <ecNumber evidence="2">3.2.2.4</ecNumber>
    </recommendedName>
    <alternativeName>
        <fullName evidence="3">AMP nucleosidase</fullName>
    </alternativeName>
</protein>
<evidence type="ECO:0000256" key="2">
    <source>
        <dbReference type="ARBA" id="ARBA00011985"/>
    </source>
</evidence>
<dbReference type="GO" id="GO:0005829">
    <property type="term" value="C:cytosol"/>
    <property type="evidence" value="ECO:0007669"/>
    <property type="project" value="TreeGrafter"/>
</dbReference>
<dbReference type="Gene3D" id="3.30.1850.10">
    <property type="entry name" value="MoCo carrier protein-like"/>
    <property type="match status" value="1"/>
</dbReference>
<evidence type="ECO:0000256" key="1">
    <source>
        <dbReference type="ARBA" id="ARBA00000274"/>
    </source>
</evidence>
<dbReference type="Gene3D" id="3.40.50.450">
    <property type="match status" value="1"/>
</dbReference>
<dbReference type="SUPFAM" id="SSF102405">
    <property type="entry name" value="MCP/YpsA-like"/>
    <property type="match status" value="1"/>
</dbReference>
<accession>A0A1D2QLL1</accession>
<dbReference type="Proteomes" id="UP000242502">
    <property type="component" value="Unassembled WGS sequence"/>
</dbReference>